<dbReference type="RefSeq" id="XP_004424496.2">
    <property type="nucleotide sequence ID" value="XM_004424439.2"/>
</dbReference>
<evidence type="ECO:0000313" key="2">
    <source>
        <dbReference type="Proteomes" id="UP000694910"/>
    </source>
</evidence>
<dbReference type="InterPro" id="IPR037739">
    <property type="entry name" value="C6orf141"/>
</dbReference>
<proteinExistence type="predicted"/>
<gene>
    <name evidence="3" type="primary">LOC101396965</name>
</gene>
<accession>A0ABM0HD22</accession>
<dbReference type="PANTHER" id="PTHR36880">
    <property type="entry name" value="9130008F23RIK PROTEIN"/>
    <property type="match status" value="1"/>
</dbReference>
<feature type="region of interest" description="Disordered" evidence="1">
    <location>
        <begin position="132"/>
        <end position="152"/>
    </location>
</feature>
<feature type="compositionally biased region" description="Basic and acidic residues" evidence="1">
    <location>
        <begin position="61"/>
        <end position="70"/>
    </location>
</feature>
<name>A0ABM0HD22_CERSS</name>
<reference evidence="3" key="1">
    <citation type="submission" date="2025-08" db="UniProtKB">
        <authorList>
            <consortium name="RefSeq"/>
        </authorList>
    </citation>
    <scope>IDENTIFICATION</scope>
</reference>
<evidence type="ECO:0000313" key="3">
    <source>
        <dbReference type="RefSeq" id="XP_004424496.2"/>
    </source>
</evidence>
<dbReference type="Proteomes" id="UP000694910">
    <property type="component" value="Unplaced"/>
</dbReference>
<feature type="region of interest" description="Disordered" evidence="1">
    <location>
        <begin position="1"/>
        <end position="70"/>
    </location>
</feature>
<keyword evidence="2" id="KW-1185">Reference proteome</keyword>
<sequence length="198" mass="21869">MDDPLAGMGVPRPPGATNRAHSPRSLGRAASFPREVRRRAPLAPGAPKTTAARTNGSRGGARQDRRAGEDLDCESWVREKVLFLLHPERWMGTREDPAREEVAGGEDLFREGGDDREPDCASRLFPRKKGVSGRRVDVDAPSGALPRDPAAPPKSVLVRVMDYQVTQEVLQTEWTKGCMTTRTEECCMTAVTFRTNRE</sequence>
<feature type="region of interest" description="Disordered" evidence="1">
    <location>
        <begin position="96"/>
        <end position="118"/>
    </location>
</feature>
<organism evidence="2 3">
    <name type="scientific">Ceratotherium simum simum</name>
    <name type="common">Southern white rhinoceros</name>
    <dbReference type="NCBI Taxonomy" id="73337"/>
    <lineage>
        <taxon>Eukaryota</taxon>
        <taxon>Metazoa</taxon>
        <taxon>Chordata</taxon>
        <taxon>Craniata</taxon>
        <taxon>Vertebrata</taxon>
        <taxon>Euteleostomi</taxon>
        <taxon>Mammalia</taxon>
        <taxon>Eutheria</taxon>
        <taxon>Laurasiatheria</taxon>
        <taxon>Perissodactyla</taxon>
        <taxon>Rhinocerotidae</taxon>
        <taxon>Ceratotherium</taxon>
    </lineage>
</organism>
<protein>
    <submittedName>
        <fullName evidence="3">Uncharacterized protein C6orf141 homolog</fullName>
    </submittedName>
</protein>
<evidence type="ECO:0000256" key="1">
    <source>
        <dbReference type="SAM" id="MobiDB-lite"/>
    </source>
</evidence>
<dbReference type="PANTHER" id="PTHR36880:SF1">
    <property type="entry name" value="9130008F23RIK PROTEIN"/>
    <property type="match status" value="1"/>
</dbReference>
<dbReference type="GeneID" id="101396965"/>